<dbReference type="eggNOG" id="ENOG50314GF">
    <property type="taxonomic scope" value="Bacteria"/>
</dbReference>
<name>Q1QJA8_NITHX</name>
<evidence type="ECO:0000313" key="1">
    <source>
        <dbReference type="EMBL" id="ABE63689.1"/>
    </source>
</evidence>
<accession>Q1QJA8</accession>
<keyword evidence="2" id="KW-1185">Reference proteome</keyword>
<sequence>MKRLLIYMTHQTGQQTGQQTARSLVCSGCGTEFGCDPSGNCWCAEETARLPMPTQGGDCLCRECLRKAAGAASSSRKA</sequence>
<dbReference type="AlphaFoldDB" id="Q1QJA8"/>
<dbReference type="Proteomes" id="UP000001953">
    <property type="component" value="Chromosome"/>
</dbReference>
<proteinExistence type="predicted"/>
<organism evidence="1 2">
    <name type="scientific">Nitrobacter hamburgensis (strain DSM 10229 / NCIMB 13809 / X14)</name>
    <dbReference type="NCBI Taxonomy" id="323097"/>
    <lineage>
        <taxon>Bacteria</taxon>
        <taxon>Pseudomonadati</taxon>
        <taxon>Pseudomonadota</taxon>
        <taxon>Alphaproteobacteria</taxon>
        <taxon>Hyphomicrobiales</taxon>
        <taxon>Nitrobacteraceae</taxon>
        <taxon>Nitrobacter</taxon>
    </lineage>
</organism>
<gene>
    <name evidence="1" type="ordered locus">Nham_2922</name>
</gene>
<reference evidence="1 2" key="1">
    <citation type="submission" date="2006-03" db="EMBL/GenBank/DDBJ databases">
        <title>Complete sequence of chromosome of Nitrobacter hamburgensis X14.</title>
        <authorList>
            <consortium name="US DOE Joint Genome Institute"/>
            <person name="Copeland A."/>
            <person name="Lucas S."/>
            <person name="Lapidus A."/>
            <person name="Barry K."/>
            <person name="Detter J.C."/>
            <person name="Glavina del Rio T."/>
            <person name="Hammon N."/>
            <person name="Israni S."/>
            <person name="Dalin E."/>
            <person name="Tice H."/>
            <person name="Pitluck S."/>
            <person name="Chain P."/>
            <person name="Malfatti S."/>
            <person name="Shin M."/>
            <person name="Vergez L."/>
            <person name="Schmutz J."/>
            <person name="Larimer F."/>
            <person name="Land M."/>
            <person name="Hauser L."/>
            <person name="Kyrpides N."/>
            <person name="Ivanova N."/>
            <person name="Ward B."/>
            <person name="Arp D."/>
            <person name="Klotz M."/>
            <person name="Stein L."/>
            <person name="O'Mullan G."/>
            <person name="Starkenburg S."/>
            <person name="Sayavedra L."/>
            <person name="Poret-Peterson A.T."/>
            <person name="Gentry M.E."/>
            <person name="Bruce D."/>
            <person name="Richardson P."/>
        </authorList>
    </citation>
    <scope>NUCLEOTIDE SEQUENCE [LARGE SCALE GENOMIC DNA]</scope>
    <source>
        <strain evidence="2">DSM 10229 / NCIMB 13809 / X14</strain>
    </source>
</reference>
<evidence type="ECO:0000313" key="2">
    <source>
        <dbReference type="Proteomes" id="UP000001953"/>
    </source>
</evidence>
<protein>
    <recommendedName>
        <fullName evidence="3">Cysteine-rich CWC</fullName>
    </recommendedName>
</protein>
<dbReference type="KEGG" id="nha:Nham_2922"/>
<dbReference type="STRING" id="323097.Nham_2922"/>
<dbReference type="HOGENOM" id="CLU_173275_2_1_5"/>
<evidence type="ECO:0008006" key="3">
    <source>
        <dbReference type="Google" id="ProtNLM"/>
    </source>
</evidence>
<dbReference type="EMBL" id="CP000319">
    <property type="protein sequence ID" value="ABE63689.1"/>
    <property type="molecule type" value="Genomic_DNA"/>
</dbReference>